<gene>
    <name evidence="1" type="ORF">QCL97_005040</name>
</gene>
<evidence type="ECO:0000313" key="1">
    <source>
        <dbReference type="EMBL" id="MEJ8674083.1"/>
    </source>
</evidence>
<dbReference type="Pfam" id="PF24687">
    <property type="entry name" value="OrgC"/>
    <property type="match status" value="1"/>
</dbReference>
<dbReference type="EMBL" id="JAVFJF020000006">
    <property type="protein sequence ID" value="MEJ8674083.1"/>
    <property type="molecule type" value="Genomic_DNA"/>
</dbReference>
<sequence length="153" mass="16774">MIPSVASLSPSHLATFNDDSIVPLAQRAYSAPASSPAIADKFGLSFDSDPLARAFLDALRALPPTDDARSYADAVSQLMREFADPQTGKPAFVTLEQQSEILQRAMEQLTEDDPLKEPLLATLIGTINLQSEMTKWMQNICMSDGTPPEFEEW</sequence>
<keyword evidence="2" id="KW-1185">Reference proteome</keyword>
<dbReference type="Proteomes" id="UP001224516">
    <property type="component" value="Unassembled WGS sequence"/>
</dbReference>
<name>A0ABU8UYW4_9NEIS</name>
<protein>
    <recommendedName>
        <fullName evidence="3">Type III secretion system effector protein OrgC</fullName>
    </recommendedName>
</protein>
<evidence type="ECO:0008006" key="3">
    <source>
        <dbReference type="Google" id="ProtNLM"/>
    </source>
</evidence>
<reference evidence="1 2" key="1">
    <citation type="submission" date="2023-12" db="EMBL/GenBank/DDBJ databases">
        <title>Evaluation and characterization of a potential secondary metabolite violacein from indigenous Chromobacterium amazonense SAM215.</title>
        <authorList>
            <person name="Tarafdar M.R."/>
            <person name="Abedin S.M."/>
            <person name="Atiqua A."/>
            <person name="Saha A."/>
            <person name="Khan S.N."/>
        </authorList>
    </citation>
    <scope>NUCLEOTIDE SEQUENCE [LARGE SCALE GENOMIC DNA]</scope>
    <source>
        <strain evidence="1 2">SAM215</strain>
    </source>
</reference>
<dbReference type="InterPro" id="IPR057007">
    <property type="entry name" value="OrgC"/>
</dbReference>
<comment type="caution">
    <text evidence="1">The sequence shown here is derived from an EMBL/GenBank/DDBJ whole genome shotgun (WGS) entry which is preliminary data.</text>
</comment>
<dbReference type="RefSeq" id="WP_261174132.1">
    <property type="nucleotide sequence ID" value="NZ_JAFCYX010000001.1"/>
</dbReference>
<proteinExistence type="predicted"/>
<evidence type="ECO:0000313" key="2">
    <source>
        <dbReference type="Proteomes" id="UP001224516"/>
    </source>
</evidence>
<organism evidence="1 2">
    <name type="scientific">Chromobacterium amazonense</name>
    <dbReference type="NCBI Taxonomy" id="1382803"/>
    <lineage>
        <taxon>Bacteria</taxon>
        <taxon>Pseudomonadati</taxon>
        <taxon>Pseudomonadota</taxon>
        <taxon>Betaproteobacteria</taxon>
        <taxon>Neisseriales</taxon>
        <taxon>Chromobacteriaceae</taxon>
        <taxon>Chromobacterium</taxon>
    </lineage>
</organism>
<accession>A0ABU8UYW4</accession>